<evidence type="ECO:0000259" key="8">
    <source>
        <dbReference type="SMART" id="SM00934"/>
    </source>
</evidence>
<gene>
    <name evidence="9" type="ORF">CZ674_05930</name>
</gene>
<keyword evidence="10" id="KW-1185">Reference proteome</keyword>
<dbReference type="GeneID" id="303172755"/>
<dbReference type="PANTHER" id="PTHR43375">
    <property type="entry name" value="OROTIDINE 5'-PHOSPHATE DECARBOXYLASE"/>
    <property type="match status" value="1"/>
</dbReference>
<dbReference type="Pfam" id="PF00215">
    <property type="entry name" value="OMPdecase"/>
    <property type="match status" value="1"/>
</dbReference>
<organism evidence="9 10">
    <name type="scientific">Agrococcus casei LMG 22410</name>
    <dbReference type="NCBI Taxonomy" id="1255656"/>
    <lineage>
        <taxon>Bacteria</taxon>
        <taxon>Bacillati</taxon>
        <taxon>Actinomycetota</taxon>
        <taxon>Actinomycetes</taxon>
        <taxon>Micrococcales</taxon>
        <taxon>Microbacteriaceae</taxon>
        <taxon>Agrococcus</taxon>
    </lineage>
</organism>
<accession>A0A1R4FQP3</accession>
<keyword evidence="3" id="KW-0210">Decarboxylase</keyword>
<dbReference type="InterPro" id="IPR011995">
    <property type="entry name" value="OMPdecase_type-2"/>
</dbReference>
<dbReference type="GO" id="GO:0004590">
    <property type="term" value="F:orotidine-5'-phosphate decarboxylase activity"/>
    <property type="evidence" value="ECO:0007669"/>
    <property type="project" value="UniProtKB-UniRule"/>
</dbReference>
<comment type="pathway">
    <text evidence="1">Pyrimidine metabolism; UMP biosynthesis via de novo pathway; UMP from orotate: step 2/2.</text>
</comment>
<dbReference type="EC" id="4.1.1.23" evidence="7"/>
<dbReference type="SMART" id="SM00934">
    <property type="entry name" value="OMPdecase"/>
    <property type="match status" value="1"/>
</dbReference>
<dbReference type="Gene3D" id="3.20.20.70">
    <property type="entry name" value="Aldolase class I"/>
    <property type="match status" value="1"/>
</dbReference>
<dbReference type="GO" id="GO:0044205">
    <property type="term" value="P:'de novo' UMP biosynthetic process"/>
    <property type="evidence" value="ECO:0007669"/>
    <property type="project" value="UniProtKB-UniPathway"/>
</dbReference>
<evidence type="ECO:0000256" key="3">
    <source>
        <dbReference type="ARBA" id="ARBA00022793"/>
    </source>
</evidence>
<evidence type="ECO:0000313" key="9">
    <source>
        <dbReference type="EMBL" id="SJM58123.1"/>
    </source>
</evidence>
<name>A0A1R4FQP3_9MICO</name>
<dbReference type="CDD" id="cd04725">
    <property type="entry name" value="OMP_decarboxylase_like"/>
    <property type="match status" value="1"/>
</dbReference>
<evidence type="ECO:0000256" key="1">
    <source>
        <dbReference type="ARBA" id="ARBA00004861"/>
    </source>
</evidence>
<dbReference type="InterPro" id="IPR001754">
    <property type="entry name" value="OMPdeCOase_dom"/>
</dbReference>
<dbReference type="RefSeq" id="WP_086991626.1">
    <property type="nucleotide sequence ID" value="NZ_FUHU01000026.1"/>
</dbReference>
<proteinExistence type="inferred from homology"/>
<feature type="domain" description="Orotidine 5'-phosphate decarboxylase" evidence="8">
    <location>
        <begin position="17"/>
        <end position="261"/>
    </location>
</feature>
<protein>
    <recommendedName>
        <fullName evidence="7">Orotidine-5'-phosphate decarboxylase</fullName>
        <ecNumber evidence="7">4.1.1.23</ecNumber>
    </recommendedName>
</protein>
<dbReference type="OrthoDB" id="9808470at2"/>
<evidence type="ECO:0000256" key="2">
    <source>
        <dbReference type="ARBA" id="ARBA00008847"/>
    </source>
</evidence>
<sequence>MQRFGDLLAAGVAERGPLCVGVDPHPYLLKAWGLTDAPSSLVEFGLATVAAAAGRVAAIKPQVAFFERHGSKGYAALESVLAAAREAGLIVIADAKRGDVGTSVAAYGEAWLSPGSPLEADALTVSAYQGLGSLSEVITLARDAGKGLFLLCATSNPEAAVVQRAVTETGATVASLIADEVAALNADDATGSFGLVIGATIERESFGLRLDSRTPILAPGFGAQGGTLDRLGDLYPTDAPVLASVSRSVLQAGPGGLADAIDDHRRQLGL</sequence>
<keyword evidence="5 9" id="KW-0456">Lyase</keyword>
<dbReference type="PANTHER" id="PTHR43375:SF1">
    <property type="entry name" value="OROTIDINE 5'-PHOSPHATE DECARBOXYLASE"/>
    <property type="match status" value="1"/>
</dbReference>
<evidence type="ECO:0000256" key="4">
    <source>
        <dbReference type="ARBA" id="ARBA00022975"/>
    </source>
</evidence>
<comment type="similarity">
    <text evidence="2">Belongs to the OMP decarboxylase family. Type 2 subfamily.</text>
</comment>
<evidence type="ECO:0000256" key="6">
    <source>
        <dbReference type="ARBA" id="ARBA00049157"/>
    </source>
</evidence>
<evidence type="ECO:0000313" key="10">
    <source>
        <dbReference type="Proteomes" id="UP000195787"/>
    </source>
</evidence>
<comment type="catalytic activity">
    <reaction evidence="6">
        <text>orotidine 5'-phosphate + H(+) = UMP + CO2</text>
        <dbReference type="Rhea" id="RHEA:11596"/>
        <dbReference type="ChEBI" id="CHEBI:15378"/>
        <dbReference type="ChEBI" id="CHEBI:16526"/>
        <dbReference type="ChEBI" id="CHEBI:57538"/>
        <dbReference type="ChEBI" id="CHEBI:57865"/>
        <dbReference type="EC" id="4.1.1.23"/>
    </reaction>
</comment>
<dbReference type="EMBL" id="FUHU01000026">
    <property type="protein sequence ID" value="SJM58123.1"/>
    <property type="molecule type" value="Genomic_DNA"/>
</dbReference>
<dbReference type="NCBIfam" id="TIGR02127">
    <property type="entry name" value="pyrF_sub2"/>
    <property type="match status" value="1"/>
</dbReference>
<dbReference type="GO" id="GO:0006207">
    <property type="term" value="P:'de novo' pyrimidine nucleobase biosynthetic process"/>
    <property type="evidence" value="ECO:0007669"/>
    <property type="project" value="InterPro"/>
</dbReference>
<evidence type="ECO:0000256" key="7">
    <source>
        <dbReference type="NCBIfam" id="TIGR02127"/>
    </source>
</evidence>
<dbReference type="SUPFAM" id="SSF51366">
    <property type="entry name" value="Ribulose-phoshate binding barrel"/>
    <property type="match status" value="1"/>
</dbReference>
<dbReference type="UniPathway" id="UPA00070">
    <property type="reaction ID" value="UER00120"/>
</dbReference>
<dbReference type="InterPro" id="IPR011060">
    <property type="entry name" value="RibuloseP-bd_barrel"/>
</dbReference>
<reference evidence="9 10" key="1">
    <citation type="submission" date="2017-02" db="EMBL/GenBank/DDBJ databases">
        <authorList>
            <person name="Peterson S.W."/>
        </authorList>
    </citation>
    <scope>NUCLEOTIDE SEQUENCE [LARGE SCALE GENOMIC DNA]</scope>
    <source>
        <strain evidence="9 10">LMG 22410</strain>
    </source>
</reference>
<keyword evidence="4" id="KW-0665">Pyrimidine biosynthesis</keyword>
<dbReference type="Proteomes" id="UP000195787">
    <property type="component" value="Unassembled WGS sequence"/>
</dbReference>
<dbReference type="AlphaFoldDB" id="A0A1R4FQP3"/>
<evidence type="ECO:0000256" key="5">
    <source>
        <dbReference type="ARBA" id="ARBA00023239"/>
    </source>
</evidence>
<dbReference type="InterPro" id="IPR013785">
    <property type="entry name" value="Aldolase_TIM"/>
</dbReference>